<dbReference type="PANTHER" id="PTHR45614:SF51">
    <property type="entry name" value="MYB-LIKE DNA-BINDING PROTEIN BAS1"/>
    <property type="match status" value="1"/>
</dbReference>
<dbReference type="AlphaFoldDB" id="A0A507QK69"/>
<dbReference type="GO" id="GO:0000981">
    <property type="term" value="F:DNA-binding transcription factor activity, RNA polymerase II-specific"/>
    <property type="evidence" value="ECO:0007669"/>
    <property type="project" value="TreeGrafter"/>
</dbReference>
<dbReference type="SUPFAM" id="SSF46689">
    <property type="entry name" value="Homeodomain-like"/>
    <property type="match status" value="1"/>
</dbReference>
<dbReference type="InterPro" id="IPR017930">
    <property type="entry name" value="Myb_dom"/>
</dbReference>
<gene>
    <name evidence="4" type="ORF">MPDQ_005761</name>
</gene>
<keyword evidence="5" id="KW-1185">Reference proteome</keyword>
<evidence type="ECO:0000313" key="5">
    <source>
        <dbReference type="Proteomes" id="UP000319663"/>
    </source>
</evidence>
<dbReference type="PROSITE" id="PS50090">
    <property type="entry name" value="MYB_LIKE"/>
    <property type="match status" value="1"/>
</dbReference>
<dbReference type="SMART" id="SM00717">
    <property type="entry name" value="SANT"/>
    <property type="match status" value="1"/>
</dbReference>
<evidence type="ECO:0000259" key="3">
    <source>
        <dbReference type="PROSITE" id="PS51294"/>
    </source>
</evidence>
<protein>
    <recommendedName>
        <fullName evidence="6">Myb-like domain-containing protein</fullName>
    </recommendedName>
</protein>
<feature type="region of interest" description="Disordered" evidence="1">
    <location>
        <begin position="1"/>
        <end position="24"/>
    </location>
</feature>
<dbReference type="InterPro" id="IPR050560">
    <property type="entry name" value="MYB_TF"/>
</dbReference>
<dbReference type="CDD" id="cd00167">
    <property type="entry name" value="SANT"/>
    <property type="match status" value="1"/>
</dbReference>
<dbReference type="GO" id="GO:0000978">
    <property type="term" value="F:RNA polymerase II cis-regulatory region sequence-specific DNA binding"/>
    <property type="evidence" value="ECO:0007669"/>
    <property type="project" value="TreeGrafter"/>
</dbReference>
<evidence type="ECO:0008006" key="6">
    <source>
        <dbReference type="Google" id="ProtNLM"/>
    </source>
</evidence>
<comment type="caution">
    <text evidence="4">The sequence shown here is derived from an EMBL/GenBank/DDBJ whole genome shotgun (WGS) entry which is preliminary data.</text>
</comment>
<dbReference type="Gene3D" id="1.10.10.60">
    <property type="entry name" value="Homeodomain-like"/>
    <property type="match status" value="1"/>
</dbReference>
<dbReference type="EMBL" id="VIFY01000422">
    <property type="protein sequence ID" value="TQB67445.1"/>
    <property type="molecule type" value="Genomic_DNA"/>
</dbReference>
<feature type="compositionally biased region" description="Pro residues" evidence="1">
    <location>
        <begin position="167"/>
        <end position="185"/>
    </location>
</feature>
<feature type="compositionally biased region" description="Basic residues" evidence="1">
    <location>
        <begin position="132"/>
        <end position="154"/>
    </location>
</feature>
<dbReference type="InterPro" id="IPR001005">
    <property type="entry name" value="SANT/Myb"/>
</dbReference>
<feature type="domain" description="HTH myb-type" evidence="3">
    <location>
        <begin position="19"/>
        <end position="68"/>
    </location>
</feature>
<proteinExistence type="predicted"/>
<dbReference type="PANTHER" id="PTHR45614">
    <property type="entry name" value="MYB PROTEIN-RELATED"/>
    <property type="match status" value="1"/>
</dbReference>
<evidence type="ECO:0000313" key="4">
    <source>
        <dbReference type="EMBL" id="TQB67445.1"/>
    </source>
</evidence>
<accession>A0A507QK69</accession>
<reference evidence="4 5" key="1">
    <citation type="submission" date="2019-06" db="EMBL/GenBank/DDBJ databases">
        <title>Wine fermentation using esterase from Monascus purpureus.</title>
        <authorList>
            <person name="Geng C."/>
            <person name="Zhang Y."/>
        </authorList>
    </citation>
    <scope>NUCLEOTIDE SEQUENCE [LARGE SCALE GENOMIC DNA]</scope>
    <source>
        <strain evidence="4">HQ1</strain>
    </source>
</reference>
<dbReference type="InterPro" id="IPR009057">
    <property type="entry name" value="Homeodomain-like_sf"/>
</dbReference>
<dbReference type="Proteomes" id="UP000319663">
    <property type="component" value="Unassembled WGS sequence"/>
</dbReference>
<evidence type="ECO:0000259" key="2">
    <source>
        <dbReference type="PROSITE" id="PS50090"/>
    </source>
</evidence>
<feature type="region of interest" description="Disordered" evidence="1">
    <location>
        <begin position="132"/>
        <end position="211"/>
    </location>
</feature>
<evidence type="ECO:0000256" key="1">
    <source>
        <dbReference type="SAM" id="MobiDB-lite"/>
    </source>
</evidence>
<feature type="domain" description="Myb-like" evidence="2">
    <location>
        <begin position="19"/>
        <end position="64"/>
    </location>
</feature>
<dbReference type="GO" id="GO:0005634">
    <property type="term" value="C:nucleus"/>
    <property type="evidence" value="ECO:0007669"/>
    <property type="project" value="TreeGrafter"/>
</dbReference>
<dbReference type="PROSITE" id="PS51294">
    <property type="entry name" value="HTH_MYB"/>
    <property type="match status" value="1"/>
</dbReference>
<dbReference type="Pfam" id="PF00249">
    <property type="entry name" value="Myb_DNA-binding"/>
    <property type="match status" value="1"/>
</dbReference>
<feature type="non-terminal residue" evidence="4">
    <location>
        <position position="211"/>
    </location>
</feature>
<sequence length="211" mass="24314">MTAESTKSSAQSLEEFANKQSKWSPEEDALIIDLRGKNMKWAEISKQVPGRSEMSCRLHYQNYLEWPEWDENKKNRLARMYERLKQNMWTEIAQELAIPWRAAEAMHWELGEQEMARRAGAIPFARSEGRTKLHAKRNTTHKSKPRHHSPKINHRIPLSPWPGTILLPPPMPSFQPPKSSLPPPTSSLQPPKHPQGQLRLPSLERLIAGDP</sequence>
<organism evidence="4 5">
    <name type="scientific">Monascus purpureus</name>
    <name type="common">Red mold</name>
    <name type="synonym">Monascus anka</name>
    <dbReference type="NCBI Taxonomy" id="5098"/>
    <lineage>
        <taxon>Eukaryota</taxon>
        <taxon>Fungi</taxon>
        <taxon>Dikarya</taxon>
        <taxon>Ascomycota</taxon>
        <taxon>Pezizomycotina</taxon>
        <taxon>Eurotiomycetes</taxon>
        <taxon>Eurotiomycetidae</taxon>
        <taxon>Eurotiales</taxon>
        <taxon>Aspergillaceae</taxon>
        <taxon>Monascus</taxon>
    </lineage>
</organism>
<name>A0A507QK69_MONPU</name>
<feature type="compositionally biased region" description="Polar residues" evidence="1">
    <location>
        <begin position="1"/>
        <end position="23"/>
    </location>
</feature>